<accession>A0A914R014</accession>
<name>A0A914R014_9BILA</name>
<reference evidence="3" key="1">
    <citation type="submission" date="2022-11" db="UniProtKB">
        <authorList>
            <consortium name="WormBaseParasite"/>
        </authorList>
    </citation>
    <scope>IDENTIFICATION</scope>
</reference>
<feature type="region of interest" description="Disordered" evidence="1">
    <location>
        <begin position="151"/>
        <end position="171"/>
    </location>
</feature>
<proteinExistence type="predicted"/>
<evidence type="ECO:0000313" key="2">
    <source>
        <dbReference type="Proteomes" id="UP000887578"/>
    </source>
</evidence>
<evidence type="ECO:0000313" key="3">
    <source>
        <dbReference type="WBParaSite" id="PDA_v2.g954.t1"/>
    </source>
</evidence>
<sequence length="171" mass="19555">MGNQAVKHDVDRSQKVRETKDGYVPNIIRYSDGRIRYAFGQVDINSEIGTGAQENVRFALKGHYLPGDEAFHIIPKSWGGSGHHVENFYAGPLNMNRGMDKQMDVALANFDRVQFSIEFFYTGNNKRPDRFSYIRTVYKKENGNYIERATETGTDENFSNELSQTVKSEDL</sequence>
<protein>
    <submittedName>
        <fullName evidence="3">HNH endonuclease</fullName>
    </submittedName>
</protein>
<keyword evidence="2" id="KW-1185">Reference proteome</keyword>
<evidence type="ECO:0000256" key="1">
    <source>
        <dbReference type="SAM" id="MobiDB-lite"/>
    </source>
</evidence>
<dbReference type="Proteomes" id="UP000887578">
    <property type="component" value="Unplaced"/>
</dbReference>
<dbReference type="WBParaSite" id="PDA_v2.g954.t1">
    <property type="protein sequence ID" value="PDA_v2.g954.t1"/>
    <property type="gene ID" value="PDA_v2.g954"/>
</dbReference>
<dbReference type="AlphaFoldDB" id="A0A914R014"/>
<organism evidence="2 3">
    <name type="scientific">Panagrolaimus davidi</name>
    <dbReference type="NCBI Taxonomy" id="227884"/>
    <lineage>
        <taxon>Eukaryota</taxon>
        <taxon>Metazoa</taxon>
        <taxon>Ecdysozoa</taxon>
        <taxon>Nematoda</taxon>
        <taxon>Chromadorea</taxon>
        <taxon>Rhabditida</taxon>
        <taxon>Tylenchina</taxon>
        <taxon>Panagrolaimomorpha</taxon>
        <taxon>Panagrolaimoidea</taxon>
        <taxon>Panagrolaimidae</taxon>
        <taxon>Panagrolaimus</taxon>
    </lineage>
</organism>